<evidence type="ECO:0000259" key="4">
    <source>
        <dbReference type="SMART" id="SM00984"/>
    </source>
</evidence>
<dbReference type="NCBIfam" id="TIGR03026">
    <property type="entry name" value="NDP-sugDHase"/>
    <property type="match status" value="1"/>
</dbReference>
<comment type="similarity">
    <text evidence="3">Belongs to the UDP-glucose/GDP-mannose dehydrogenase family.</text>
</comment>
<dbReference type="InterPro" id="IPR036220">
    <property type="entry name" value="UDP-Glc/GDP-Man_DH_C_sf"/>
</dbReference>
<evidence type="ECO:0000313" key="6">
    <source>
        <dbReference type="Proteomes" id="UP001596016"/>
    </source>
</evidence>
<accession>A0ABW0GTC2</accession>
<dbReference type="InterPro" id="IPR008927">
    <property type="entry name" value="6-PGluconate_DH-like_C_sf"/>
</dbReference>
<organism evidence="5 6">
    <name type="scientific">Aquamicrobium segne</name>
    <dbReference type="NCBI Taxonomy" id="469547"/>
    <lineage>
        <taxon>Bacteria</taxon>
        <taxon>Pseudomonadati</taxon>
        <taxon>Pseudomonadota</taxon>
        <taxon>Alphaproteobacteria</taxon>
        <taxon>Hyphomicrobiales</taxon>
        <taxon>Phyllobacteriaceae</taxon>
        <taxon>Aquamicrobium</taxon>
    </lineage>
</organism>
<dbReference type="Pfam" id="PF03720">
    <property type="entry name" value="UDPG_MGDP_dh_C"/>
    <property type="match status" value="1"/>
</dbReference>
<keyword evidence="1" id="KW-0560">Oxidoreductase</keyword>
<dbReference type="InterPro" id="IPR014026">
    <property type="entry name" value="UDP-Glc/GDP-Man_DH_dimer"/>
</dbReference>
<dbReference type="PIRSF" id="PIRSF000124">
    <property type="entry name" value="UDPglc_GDPman_dh"/>
    <property type="match status" value="1"/>
</dbReference>
<dbReference type="InterPro" id="IPR036291">
    <property type="entry name" value="NAD(P)-bd_dom_sf"/>
</dbReference>
<dbReference type="Pfam" id="PF03721">
    <property type="entry name" value="UDPG_MGDP_dh_N"/>
    <property type="match status" value="1"/>
</dbReference>
<reference evidence="6" key="1">
    <citation type="journal article" date="2019" name="Int. J. Syst. Evol. Microbiol.">
        <title>The Global Catalogue of Microorganisms (GCM) 10K type strain sequencing project: providing services to taxonomists for standard genome sequencing and annotation.</title>
        <authorList>
            <consortium name="The Broad Institute Genomics Platform"/>
            <consortium name="The Broad Institute Genome Sequencing Center for Infectious Disease"/>
            <person name="Wu L."/>
            <person name="Ma J."/>
        </authorList>
    </citation>
    <scope>NUCLEOTIDE SEQUENCE [LARGE SCALE GENOMIC DNA]</scope>
    <source>
        <strain evidence="6">CGMCC 4.1415</strain>
    </source>
</reference>
<dbReference type="EMBL" id="JBHSLL010000004">
    <property type="protein sequence ID" value="MFC5384584.1"/>
    <property type="molecule type" value="Genomic_DNA"/>
</dbReference>
<dbReference type="SUPFAM" id="SSF51735">
    <property type="entry name" value="NAD(P)-binding Rossmann-fold domains"/>
    <property type="match status" value="1"/>
</dbReference>
<dbReference type="PANTHER" id="PTHR43491">
    <property type="entry name" value="UDP-N-ACETYL-D-MANNOSAMINE DEHYDROGENASE"/>
    <property type="match status" value="1"/>
</dbReference>
<name>A0ABW0GTC2_9HYPH</name>
<proteinExistence type="inferred from homology"/>
<dbReference type="SUPFAM" id="SSF48179">
    <property type="entry name" value="6-phosphogluconate dehydrogenase C-terminal domain-like"/>
    <property type="match status" value="1"/>
</dbReference>
<dbReference type="InterPro" id="IPR028359">
    <property type="entry name" value="UDP_ManNAc/GlcNAc_DH"/>
</dbReference>
<dbReference type="Gene3D" id="3.40.50.720">
    <property type="entry name" value="NAD(P)-binding Rossmann-like Domain"/>
    <property type="match status" value="2"/>
</dbReference>
<dbReference type="RefSeq" id="WP_378227431.1">
    <property type="nucleotide sequence ID" value="NZ_JBHSLL010000004.1"/>
</dbReference>
<dbReference type="SUPFAM" id="SSF52413">
    <property type="entry name" value="UDP-glucose/GDP-mannose dehydrogenase C-terminal domain"/>
    <property type="match status" value="1"/>
</dbReference>
<evidence type="ECO:0000256" key="3">
    <source>
        <dbReference type="PIRNR" id="PIRNR000124"/>
    </source>
</evidence>
<keyword evidence="2" id="KW-0520">NAD</keyword>
<protein>
    <submittedName>
        <fullName evidence="5">Nucleotide sugar dehydrogenase</fullName>
    </submittedName>
</protein>
<evidence type="ECO:0000256" key="2">
    <source>
        <dbReference type="ARBA" id="ARBA00023027"/>
    </source>
</evidence>
<keyword evidence="6" id="KW-1185">Reference proteome</keyword>
<sequence>MPPPALEQAELPENAVFKKLSAAIGERTARVGVIGLGYVGLPLAITATQAGFAVLGFDIDVDRVECINAGETMIRHIDGAVLKQASDKGLFEATADFSRLSEADAVLICVPTPLTRHREPDLSFVSSTAAVMAQYLRAGQLIVLESTTYPGTTDEVLRPILEESGLKSGHDFFLAFSPEREDPGNPDYGTSTIPKVVGGDGPLAMALADALYSALVARTVPVSSTATAEAVKLTENIFRAVNIALVNELKIVYEAMGIDVWEVIDAAKTKPFGFMPFYPGPGLGGHCIPIDPFYLTWKAREYEISTRFVELAGEINTSMPRRVVDKIARAMDEHLRRGLNGARVLVLGVAYKKNVDDKRESPSLKLIDLLEERGASTDYHDPHIAELTMSREHPGLAGRRSISLTVSSVASYDAVLIATDHDGVDYGMVLENAKLVVDTRNACARHGLISEKIVKA</sequence>
<dbReference type="InterPro" id="IPR014027">
    <property type="entry name" value="UDP-Glc/GDP-Man_DH_C"/>
</dbReference>
<dbReference type="InterPro" id="IPR017476">
    <property type="entry name" value="UDP-Glc/GDP-Man"/>
</dbReference>
<dbReference type="PANTHER" id="PTHR43491:SF1">
    <property type="entry name" value="UDP-N-ACETYL-D-MANNOSAMINE DEHYDROGENASE"/>
    <property type="match status" value="1"/>
</dbReference>
<dbReference type="InterPro" id="IPR001732">
    <property type="entry name" value="UDP-Glc/GDP-Man_DH_N"/>
</dbReference>
<feature type="domain" description="UDP-glucose/GDP-mannose dehydrogenase C-terminal" evidence="4">
    <location>
        <begin position="345"/>
        <end position="445"/>
    </location>
</feature>
<comment type="caution">
    <text evidence="5">The sequence shown here is derived from an EMBL/GenBank/DDBJ whole genome shotgun (WGS) entry which is preliminary data.</text>
</comment>
<dbReference type="Pfam" id="PF00984">
    <property type="entry name" value="UDPG_MGDP_dh"/>
    <property type="match status" value="1"/>
</dbReference>
<dbReference type="SMART" id="SM00984">
    <property type="entry name" value="UDPG_MGDP_dh_C"/>
    <property type="match status" value="1"/>
</dbReference>
<dbReference type="Proteomes" id="UP001596016">
    <property type="component" value="Unassembled WGS sequence"/>
</dbReference>
<evidence type="ECO:0000313" key="5">
    <source>
        <dbReference type="EMBL" id="MFC5384584.1"/>
    </source>
</evidence>
<evidence type="ECO:0000256" key="1">
    <source>
        <dbReference type="ARBA" id="ARBA00023002"/>
    </source>
</evidence>
<gene>
    <name evidence="5" type="ORF">ACFPLB_01235</name>
</gene>
<dbReference type="PIRSF" id="PIRSF500136">
    <property type="entry name" value="UDP_ManNAc_DH"/>
    <property type="match status" value="1"/>
</dbReference>